<dbReference type="PIRSF" id="PIRSF000474">
    <property type="entry name" value="GM2_GD2_synthase"/>
    <property type="match status" value="1"/>
</dbReference>
<proteinExistence type="inferred from homology"/>
<comment type="similarity">
    <text evidence="2">Belongs to the glycosyltransferase 2 family.</text>
</comment>
<dbReference type="InterPro" id="IPR029044">
    <property type="entry name" value="Nucleotide-diphossugar_trans"/>
</dbReference>
<keyword evidence="9" id="KW-0333">Golgi apparatus</keyword>
<evidence type="ECO:0000256" key="10">
    <source>
        <dbReference type="ARBA" id="ARBA00023136"/>
    </source>
</evidence>
<evidence type="ECO:0000313" key="14">
    <source>
        <dbReference type="EMBL" id="CAH1277017.1"/>
    </source>
</evidence>
<dbReference type="InterPro" id="IPR001173">
    <property type="entry name" value="Glyco_trans_2-like"/>
</dbReference>
<evidence type="ECO:0000259" key="13">
    <source>
        <dbReference type="Pfam" id="PF00535"/>
    </source>
</evidence>
<dbReference type="Proteomes" id="UP000838412">
    <property type="component" value="Unassembled WGS sequence"/>
</dbReference>
<name>A0A8S4MMN0_BRALA</name>
<keyword evidence="7" id="KW-0735">Signal-anchor</keyword>
<dbReference type="CDD" id="cd00761">
    <property type="entry name" value="Glyco_tranf_GTA_type"/>
    <property type="match status" value="1"/>
</dbReference>
<dbReference type="SUPFAM" id="SSF53448">
    <property type="entry name" value="Nucleotide-diphospho-sugar transferases"/>
    <property type="match status" value="1"/>
</dbReference>
<dbReference type="GO" id="GO:0016758">
    <property type="term" value="F:hexosyltransferase activity"/>
    <property type="evidence" value="ECO:0007669"/>
    <property type="project" value="InterPro"/>
</dbReference>
<keyword evidence="10 12" id="KW-0472">Membrane</keyword>
<evidence type="ECO:0000256" key="11">
    <source>
        <dbReference type="ARBA" id="ARBA00023157"/>
    </source>
</evidence>
<evidence type="ECO:0000313" key="15">
    <source>
        <dbReference type="Proteomes" id="UP000838412"/>
    </source>
</evidence>
<dbReference type="PANTHER" id="PTHR15046:SF3">
    <property type="entry name" value="BETA-1,4 N-ACETYLGALACTOSAMINYLTRANSFERASE 2-LIKE"/>
    <property type="match status" value="1"/>
</dbReference>
<dbReference type="PANTHER" id="PTHR15046">
    <property type="entry name" value="GLYCO_TRANS_2-LIKE DOMAIN-CONTAINING PROTEIN"/>
    <property type="match status" value="1"/>
</dbReference>
<evidence type="ECO:0000256" key="3">
    <source>
        <dbReference type="ARBA" id="ARBA00011748"/>
    </source>
</evidence>
<keyword evidence="15" id="KW-1185">Reference proteome</keyword>
<dbReference type="OrthoDB" id="2139606at2759"/>
<dbReference type="GO" id="GO:0000139">
    <property type="term" value="C:Golgi membrane"/>
    <property type="evidence" value="ECO:0007669"/>
    <property type="project" value="UniProtKB-SubCell"/>
</dbReference>
<dbReference type="InterPro" id="IPR011143">
    <property type="entry name" value="GM2_synthase"/>
</dbReference>
<evidence type="ECO:0000256" key="6">
    <source>
        <dbReference type="ARBA" id="ARBA00022692"/>
    </source>
</evidence>
<dbReference type="EMBL" id="CAKMNS010000133">
    <property type="protein sequence ID" value="CAH1277017.1"/>
    <property type="molecule type" value="Genomic_DNA"/>
</dbReference>
<gene>
    <name evidence="14" type="primary">B4GALNT2</name>
    <name evidence="14" type="ORF">BLAG_LOCUS25922</name>
</gene>
<keyword evidence="4" id="KW-0328">Glycosyltransferase</keyword>
<evidence type="ECO:0000256" key="4">
    <source>
        <dbReference type="ARBA" id="ARBA00022676"/>
    </source>
</evidence>
<reference evidence="14" key="1">
    <citation type="submission" date="2022-01" db="EMBL/GenBank/DDBJ databases">
        <authorList>
            <person name="Braso-Vives M."/>
        </authorList>
    </citation>
    <scope>NUCLEOTIDE SEQUENCE</scope>
</reference>
<keyword evidence="5" id="KW-0808">Transferase</keyword>
<comment type="subunit">
    <text evidence="3">Homodimer; disulfide-linked.</text>
</comment>
<keyword evidence="11" id="KW-1015">Disulfide bond</keyword>
<dbReference type="Pfam" id="PF00535">
    <property type="entry name" value="Glycos_transf_2"/>
    <property type="match status" value="1"/>
</dbReference>
<evidence type="ECO:0000256" key="9">
    <source>
        <dbReference type="ARBA" id="ARBA00023034"/>
    </source>
</evidence>
<sequence>MFTAEFMLQTVAVLLCSGNQVTQLEDSTCGCSAVMAVMNFSLPEMRVRSRTKVVAAGLLLLLTLGTIVFQGTKVGSRSRHDILYAPSSWQNTQKSQLNNDYPWKGGGLQHIPYVWKDTVARRVLPDGNCSCPDETPLISIPLYPYASSKYFGSDFASNPDELKEVMNQRNKEKERLEQRAPPLGPVLFANGKSPLSYPTQGLRVEPMGSIVIPGLKLEELAERTETFDIQLNAQLGVLTTLADIPSVIVEGGGTKHLSISSGSLDHLNRQLQFLAYTNIDFDPDTVDYADIRYIYFQGTIPIRIQHKRFLQIFDFPQDDIAARVTIVTKTFLRYNMLRQLIDSVRQFYPTITIIIADDSEHPEKVEGENIEHYIMPYKKGWFAGRNLAVSQVTTPYFLWVDDDFIFTRKTKIELLLQVAENTNLDVIGGVVRDDLGLARLFTHKIRIEDGDDLGDCLFKSKGYYHAVEGFPDCVLADVIINFFLADTMKVQNVRFDPRLARIGHTEFFMDGLGKLRVASCSHVAIDHASKIWPLWQDKKYKQFRDPVNAEVNKKSWFYKYNLKCIHSE</sequence>
<feature type="domain" description="Glycosyltransferase 2-like" evidence="13">
    <location>
        <begin position="325"/>
        <end position="444"/>
    </location>
</feature>
<accession>A0A8S4MMN0</accession>
<keyword evidence="6 12" id="KW-0812">Transmembrane</keyword>
<dbReference type="AlphaFoldDB" id="A0A8S4MMN0"/>
<evidence type="ECO:0000256" key="7">
    <source>
        <dbReference type="ARBA" id="ARBA00022968"/>
    </source>
</evidence>
<dbReference type="GO" id="GO:1901137">
    <property type="term" value="P:carbohydrate derivative biosynthetic process"/>
    <property type="evidence" value="ECO:0007669"/>
    <property type="project" value="UniProtKB-ARBA"/>
</dbReference>
<evidence type="ECO:0000256" key="8">
    <source>
        <dbReference type="ARBA" id="ARBA00022989"/>
    </source>
</evidence>
<keyword evidence="8 12" id="KW-1133">Transmembrane helix</keyword>
<evidence type="ECO:0000256" key="5">
    <source>
        <dbReference type="ARBA" id="ARBA00022679"/>
    </source>
</evidence>
<evidence type="ECO:0000256" key="1">
    <source>
        <dbReference type="ARBA" id="ARBA00004323"/>
    </source>
</evidence>
<dbReference type="Gene3D" id="3.90.550.10">
    <property type="entry name" value="Spore Coat Polysaccharide Biosynthesis Protein SpsA, Chain A"/>
    <property type="match status" value="1"/>
</dbReference>
<evidence type="ECO:0000256" key="12">
    <source>
        <dbReference type="SAM" id="Phobius"/>
    </source>
</evidence>
<comment type="subcellular location">
    <subcellularLocation>
        <location evidence="1">Golgi apparatus membrane</location>
        <topology evidence="1">Single-pass type II membrane protein</topology>
    </subcellularLocation>
</comment>
<comment type="caution">
    <text evidence="14">The sequence shown here is derived from an EMBL/GenBank/DDBJ whole genome shotgun (WGS) entry which is preliminary data.</text>
</comment>
<organism evidence="14 15">
    <name type="scientific">Branchiostoma lanceolatum</name>
    <name type="common">Common lancelet</name>
    <name type="synonym">Amphioxus lanceolatum</name>
    <dbReference type="NCBI Taxonomy" id="7740"/>
    <lineage>
        <taxon>Eukaryota</taxon>
        <taxon>Metazoa</taxon>
        <taxon>Chordata</taxon>
        <taxon>Cephalochordata</taxon>
        <taxon>Leptocardii</taxon>
        <taxon>Amphioxiformes</taxon>
        <taxon>Branchiostomatidae</taxon>
        <taxon>Branchiostoma</taxon>
    </lineage>
</organism>
<evidence type="ECO:0000256" key="2">
    <source>
        <dbReference type="ARBA" id="ARBA00006739"/>
    </source>
</evidence>
<feature type="transmembrane region" description="Helical" evidence="12">
    <location>
        <begin position="53"/>
        <end position="72"/>
    </location>
</feature>
<protein>
    <submittedName>
        <fullName evidence="14">B4GALNT2 protein</fullName>
    </submittedName>
</protein>